<dbReference type="Proteomes" id="UP000675163">
    <property type="component" value="Unassembled WGS sequence"/>
</dbReference>
<dbReference type="RefSeq" id="WP_209703931.1">
    <property type="nucleotide sequence ID" value="NZ_JAFIDA010000001.1"/>
</dbReference>
<evidence type="ECO:0000313" key="2">
    <source>
        <dbReference type="Proteomes" id="UP000675163"/>
    </source>
</evidence>
<name>A0A940PT70_9MICO</name>
<sequence>MSSAQPHLPTLPPPRVPAARPVTPWGRVRSVGAVAAVTVFLGTAALAPFSMADAFALDGPPPQPARKTQFFNAADSSSALLSTSVEGVEIAAAPAKKATGAQAALYSLEEFMFSGVVNWGGYRFTFYSEKVLPGPGLAIPGRHLNPGGYVSDEDGFVVLASDHPKGTVFETPFGYPGKIYDRGTFGNHLDVYIR</sequence>
<comment type="caution">
    <text evidence="1">The sequence shown here is derived from an EMBL/GenBank/DDBJ whole genome shotgun (WGS) entry which is preliminary data.</text>
</comment>
<proteinExistence type="predicted"/>
<gene>
    <name evidence="1" type="ORF">JOF28_000036</name>
</gene>
<dbReference type="AlphaFoldDB" id="A0A940PT70"/>
<evidence type="ECO:0000313" key="1">
    <source>
        <dbReference type="EMBL" id="MBP1324804.1"/>
    </source>
</evidence>
<reference evidence="1" key="1">
    <citation type="submission" date="2021-02" db="EMBL/GenBank/DDBJ databases">
        <title>Sequencing the genomes of 1000 actinobacteria strains.</title>
        <authorList>
            <person name="Klenk H.-P."/>
        </authorList>
    </citation>
    <scope>NUCLEOTIDE SEQUENCE</scope>
    <source>
        <strain evidence="1">DSM 22850</strain>
    </source>
</reference>
<keyword evidence="2" id="KW-1185">Reference proteome</keyword>
<accession>A0A940PT70</accession>
<protein>
    <submittedName>
        <fullName evidence="1">Uncharacterized protein</fullName>
    </submittedName>
</protein>
<organism evidence="1 2">
    <name type="scientific">Leucobacter exalbidus</name>
    <dbReference type="NCBI Taxonomy" id="662960"/>
    <lineage>
        <taxon>Bacteria</taxon>
        <taxon>Bacillati</taxon>
        <taxon>Actinomycetota</taxon>
        <taxon>Actinomycetes</taxon>
        <taxon>Micrococcales</taxon>
        <taxon>Microbacteriaceae</taxon>
        <taxon>Leucobacter</taxon>
    </lineage>
</organism>
<dbReference type="EMBL" id="JAFIDA010000001">
    <property type="protein sequence ID" value="MBP1324804.1"/>
    <property type="molecule type" value="Genomic_DNA"/>
</dbReference>